<dbReference type="GO" id="GO:0015020">
    <property type="term" value="F:glucuronosyltransferase activity"/>
    <property type="evidence" value="ECO:0007669"/>
    <property type="project" value="UniProtKB-EC"/>
</dbReference>
<dbReference type="EMBL" id="CAEY01000034">
    <property type="status" value="NOT_ANNOTATED_CDS"/>
    <property type="molecule type" value="Genomic_DNA"/>
</dbReference>
<organism evidence="6 7">
    <name type="scientific">Tetranychus urticae</name>
    <name type="common">Two-spotted spider mite</name>
    <dbReference type="NCBI Taxonomy" id="32264"/>
    <lineage>
        <taxon>Eukaryota</taxon>
        <taxon>Metazoa</taxon>
        <taxon>Ecdysozoa</taxon>
        <taxon>Arthropoda</taxon>
        <taxon>Chelicerata</taxon>
        <taxon>Arachnida</taxon>
        <taxon>Acari</taxon>
        <taxon>Acariformes</taxon>
        <taxon>Trombidiformes</taxon>
        <taxon>Prostigmata</taxon>
        <taxon>Eleutherengona</taxon>
        <taxon>Raphignathae</taxon>
        <taxon>Tetranychoidea</taxon>
        <taxon>Tetranychidae</taxon>
        <taxon>Tetranychus</taxon>
    </lineage>
</organism>
<reference evidence="5" key="3">
    <citation type="submission" date="2014-03" db="EMBL/GenBank/DDBJ databases">
        <authorList>
            <person name="Ahn S.-J."/>
            <person name="Dermauw W."/>
            <person name="Wybouw N."/>
            <person name="Heckel D.G."/>
            <person name="Van Leeuwen T."/>
        </authorList>
    </citation>
    <scope>NUCLEOTIDE SEQUENCE</scope>
</reference>
<comment type="subcellular location">
    <subcellularLocation>
        <location evidence="3">Membrane</location>
        <topology evidence="3">Single-pass membrane protein</topology>
    </subcellularLocation>
</comment>
<dbReference type="Gene3D" id="3.40.50.2000">
    <property type="entry name" value="Glycogen Phosphorylase B"/>
    <property type="match status" value="2"/>
</dbReference>
<dbReference type="EMBL" id="KJ584763">
    <property type="protein sequence ID" value="AHX56890.1"/>
    <property type="molecule type" value="mRNA"/>
</dbReference>
<name>T1KF71_TETUR</name>
<gene>
    <name evidence="6" type="primary">107363581</name>
    <name evidence="5" type="synonym">UGT202B1</name>
</gene>
<dbReference type="InterPro" id="IPR002213">
    <property type="entry name" value="UDP_glucos_trans"/>
</dbReference>
<evidence type="ECO:0000313" key="6">
    <source>
        <dbReference type="EnsemblMetazoa" id="tetur10g02090.1"/>
    </source>
</evidence>
<dbReference type="OMA" id="INANIPW"/>
<feature type="compositionally biased region" description="Gly residues" evidence="4">
    <location>
        <begin position="102"/>
        <end position="119"/>
    </location>
</feature>
<comment type="catalytic activity">
    <reaction evidence="3">
        <text>glucuronate acceptor + UDP-alpha-D-glucuronate = acceptor beta-D-glucuronoside + UDP + H(+)</text>
        <dbReference type="Rhea" id="RHEA:21032"/>
        <dbReference type="ChEBI" id="CHEBI:15378"/>
        <dbReference type="ChEBI" id="CHEBI:58052"/>
        <dbReference type="ChEBI" id="CHEBI:58223"/>
        <dbReference type="ChEBI" id="CHEBI:132367"/>
        <dbReference type="ChEBI" id="CHEBI:132368"/>
        <dbReference type="EC" id="2.4.1.17"/>
    </reaction>
</comment>
<dbReference type="PANTHER" id="PTHR48050">
    <property type="entry name" value="STEROL 3-BETA-GLUCOSYLTRANSFERASE"/>
    <property type="match status" value="1"/>
</dbReference>
<dbReference type="OrthoDB" id="5835829at2759"/>
<dbReference type="Proteomes" id="UP000015104">
    <property type="component" value="Unassembled WGS sequence"/>
</dbReference>
<evidence type="ECO:0000256" key="2">
    <source>
        <dbReference type="RuleBase" id="RU003718"/>
    </source>
</evidence>
<accession>T1KF71</accession>
<comment type="similarity">
    <text evidence="2">Belongs to the UDP-glycosyltransferase family.</text>
</comment>
<dbReference type="InterPro" id="IPR035595">
    <property type="entry name" value="UDP_glycos_trans_CS"/>
</dbReference>
<evidence type="ECO:0000256" key="4">
    <source>
        <dbReference type="SAM" id="MobiDB-lite"/>
    </source>
</evidence>
<dbReference type="HOGENOM" id="CLU_000537_0_0_1"/>
<dbReference type="InterPro" id="IPR050426">
    <property type="entry name" value="Glycosyltransferase_28"/>
</dbReference>
<dbReference type="CDD" id="cd03784">
    <property type="entry name" value="GT1_Gtf-like"/>
    <property type="match status" value="1"/>
</dbReference>
<evidence type="ECO:0000313" key="5">
    <source>
        <dbReference type="EMBL" id="AHX56890.1"/>
    </source>
</evidence>
<evidence type="ECO:0000256" key="3">
    <source>
        <dbReference type="RuleBase" id="RU362059"/>
    </source>
</evidence>
<dbReference type="EC" id="2.4.1.17" evidence="3"/>
<protein>
    <recommendedName>
        <fullName evidence="3">UDP-glucuronosyltransferase</fullName>
        <ecNumber evidence="3">2.4.1.17</ecNumber>
    </recommendedName>
</protein>
<sequence length="434" mass="47947">MVETKNETPLKILMTASRGVGHVNASMGIGKLLAQKGHDVMFIHFPEHQELVERQGVKFISLWDYKGANEIPTEGFLHDSTMKDTFDSSKKYTPQDIMSNRGGRGGRGGRGRGGGGKGGMPSINGENDAIINAINSIKPDAVLGDYRWPMPFMTNCPVPFIPIMSNAPLQLYNGPPLGSGLSVFDSPEKWEEYRSSNKGFGPHGSSDGNPWGYAEYLGIYIYPEALDYKELGPPAKNWVRLDSSIRKPDSEDFEIPDKLKDKPGKLIYVSMGTNASNNPQLIKMLVDACALIPHRFIVATGKNGDSIPLPDNVWGDKFLKQVNILPKVDLVVTHCGSNSLIESLCFGKPMVTIPQFDDQLDNGQRVADLKLGKVISMWQFTEEKFASAIEEVLNSAEIHENVEKISKEMSQSSAPDKVVELIEYVARNRKSPFE</sequence>
<dbReference type="Pfam" id="PF00201">
    <property type="entry name" value="UDPGT"/>
    <property type="match status" value="1"/>
</dbReference>
<dbReference type="SUPFAM" id="SSF53756">
    <property type="entry name" value="UDP-Glycosyltransferase/glycogen phosphorylase"/>
    <property type="match status" value="1"/>
</dbReference>
<proteinExistence type="evidence at transcript level"/>
<dbReference type="PANTHER" id="PTHR48050:SF13">
    <property type="entry name" value="STEROL 3-BETA-GLUCOSYLTRANSFERASE UGT80A2"/>
    <property type="match status" value="1"/>
</dbReference>
<feature type="region of interest" description="Disordered" evidence="4">
    <location>
        <begin position="87"/>
        <end position="124"/>
    </location>
</feature>
<reference evidence="7" key="1">
    <citation type="submission" date="2011-08" db="EMBL/GenBank/DDBJ databases">
        <authorList>
            <person name="Rombauts S."/>
        </authorList>
    </citation>
    <scope>NUCLEOTIDE SEQUENCE</scope>
    <source>
        <strain evidence="7">London</strain>
    </source>
</reference>
<dbReference type="RefSeq" id="NP_001310060.1">
    <property type="nucleotide sequence ID" value="NM_001323131.1"/>
</dbReference>
<dbReference type="EnsemblMetazoa" id="tetur10g02090.1">
    <property type="protein sequence ID" value="tetur10g02090.1"/>
    <property type="gene ID" value="tetur10g02090"/>
</dbReference>
<dbReference type="PROSITE" id="PS00375">
    <property type="entry name" value="UDPGT"/>
    <property type="match status" value="1"/>
</dbReference>
<dbReference type="AlphaFoldDB" id="T1KF71"/>
<evidence type="ECO:0000313" key="7">
    <source>
        <dbReference type="Proteomes" id="UP000015104"/>
    </source>
</evidence>
<keyword evidence="7" id="KW-1185">Reference proteome</keyword>
<dbReference type="KEGG" id="tut:107363581"/>
<dbReference type="eggNOG" id="KOG1192">
    <property type="taxonomic scope" value="Eukaryota"/>
</dbReference>
<dbReference type="GO" id="GO:0016020">
    <property type="term" value="C:membrane"/>
    <property type="evidence" value="ECO:0007669"/>
    <property type="project" value="UniProtKB-SubCell"/>
</dbReference>
<keyword evidence="1 2" id="KW-0808">Transferase</keyword>
<evidence type="ECO:0000256" key="1">
    <source>
        <dbReference type="ARBA" id="ARBA00022679"/>
    </source>
</evidence>
<keyword evidence="2" id="KW-0328">Glycosyltransferase</keyword>
<reference evidence="5" key="2">
    <citation type="journal article" date="2014" name="Insect Biochem. Mol. Biol.">
        <title>Bacterial origin of a diverse family of UDP-glycosyltransferase genes in the Tetranychus urticae genome.</title>
        <authorList>
            <person name="Ahn S.J."/>
            <person name="Dermauw W."/>
            <person name="Wybouw N."/>
            <person name="Heckel D.G."/>
            <person name="Van Leeuwen T."/>
        </authorList>
    </citation>
    <scope>NUCLEOTIDE SEQUENCE</scope>
</reference>
<dbReference type="GeneID" id="107363581"/>
<reference evidence="6" key="4">
    <citation type="submission" date="2015-06" db="UniProtKB">
        <authorList>
            <consortium name="EnsemblMetazoa"/>
        </authorList>
    </citation>
    <scope>IDENTIFICATION</scope>
</reference>